<organism evidence="1 2">
    <name type="scientific">Gossypium anomalum</name>
    <dbReference type="NCBI Taxonomy" id="47600"/>
    <lineage>
        <taxon>Eukaryota</taxon>
        <taxon>Viridiplantae</taxon>
        <taxon>Streptophyta</taxon>
        <taxon>Embryophyta</taxon>
        <taxon>Tracheophyta</taxon>
        <taxon>Spermatophyta</taxon>
        <taxon>Magnoliopsida</taxon>
        <taxon>eudicotyledons</taxon>
        <taxon>Gunneridae</taxon>
        <taxon>Pentapetalae</taxon>
        <taxon>rosids</taxon>
        <taxon>malvids</taxon>
        <taxon>Malvales</taxon>
        <taxon>Malvaceae</taxon>
        <taxon>Malvoideae</taxon>
        <taxon>Gossypium</taxon>
    </lineage>
</organism>
<evidence type="ECO:0000313" key="1">
    <source>
        <dbReference type="EMBL" id="KAG8482776.1"/>
    </source>
</evidence>
<proteinExistence type="predicted"/>
<dbReference type="Proteomes" id="UP000701853">
    <property type="component" value="Chromosome 9"/>
</dbReference>
<gene>
    <name evidence="1" type="ORF">CXB51_024200</name>
</gene>
<dbReference type="EMBL" id="JAHUZN010000009">
    <property type="protein sequence ID" value="KAG8482776.1"/>
    <property type="molecule type" value="Genomic_DNA"/>
</dbReference>
<protein>
    <recommendedName>
        <fullName evidence="3">Reverse transcriptase Ty1/copia-type domain-containing protein</fullName>
    </recommendedName>
</protein>
<evidence type="ECO:0000313" key="2">
    <source>
        <dbReference type="Proteomes" id="UP000701853"/>
    </source>
</evidence>
<dbReference type="AlphaFoldDB" id="A0A8J5YQ19"/>
<comment type="caution">
    <text evidence="1">The sequence shown here is derived from an EMBL/GenBank/DDBJ whole genome shotgun (WGS) entry which is preliminary data.</text>
</comment>
<dbReference type="PANTHER" id="PTHR11439:SF503">
    <property type="entry name" value="CYSTEINE-RICH RLK (RECEPTOR-LIKE PROTEIN KINASE) 8"/>
    <property type="match status" value="1"/>
</dbReference>
<evidence type="ECO:0008006" key="3">
    <source>
        <dbReference type="Google" id="ProtNLM"/>
    </source>
</evidence>
<sequence>MSDLGKMTYFLGLDVNQAHNAIFIKQKGFAMKILRRYSMENCKPAKTPIAQSSRPNIMFVVSLLSRFIHCCTVNHYKAAKRALRYIRGTLDHGVKFMRTEKIELLGYSDSDWAGSSEDMKSTSSYIFTLGSSVFCWSSKKQETVARSTTEAEYVVASTAVNQAICSQDRLVDTLTKPLGKMRFEKMCYDIGVQSIEVKEECCEMTIHANCELRAHQDCELTCEL</sequence>
<name>A0A8J5YQ19_9ROSI</name>
<reference evidence="1 2" key="1">
    <citation type="journal article" date="2021" name="bioRxiv">
        <title>The Gossypium anomalum genome as a resource for cotton improvement and evolutionary analysis of hybrid incompatibility.</title>
        <authorList>
            <person name="Grover C.E."/>
            <person name="Yuan D."/>
            <person name="Arick M.A."/>
            <person name="Miller E.R."/>
            <person name="Hu G."/>
            <person name="Peterson D.G."/>
            <person name="Wendel J.F."/>
            <person name="Udall J.A."/>
        </authorList>
    </citation>
    <scope>NUCLEOTIDE SEQUENCE [LARGE SCALE GENOMIC DNA]</scope>
    <source>
        <strain evidence="1">JFW-Udall</strain>
        <tissue evidence="1">Leaf</tissue>
    </source>
</reference>
<dbReference type="OrthoDB" id="413760at2759"/>
<dbReference type="CDD" id="cd09272">
    <property type="entry name" value="RNase_HI_RT_Ty1"/>
    <property type="match status" value="1"/>
</dbReference>
<dbReference type="PANTHER" id="PTHR11439">
    <property type="entry name" value="GAG-POL-RELATED RETROTRANSPOSON"/>
    <property type="match status" value="1"/>
</dbReference>
<keyword evidence="2" id="KW-1185">Reference proteome</keyword>
<accession>A0A8J5YQ19</accession>